<evidence type="ECO:0000256" key="1">
    <source>
        <dbReference type="SAM" id="SignalP"/>
    </source>
</evidence>
<protein>
    <submittedName>
        <fullName evidence="2">Uncharacterized protein</fullName>
    </submittedName>
</protein>
<accession>A0A6M1PJC1</accession>
<proteinExistence type="predicted"/>
<sequence>MGFFSASLLTAMVLSYLPAQVNAESLTDSYDFDKKVYSDELNKAAKDSARNSKEFKVDQFSMSVNGNKLPREFFTKSETESADKYLKQLEPDSISSNVVTEALTDYAYKWESNQSYKGVASSVTLPSTVSVAANTSGQYDVPYIYIGMNKASNNDPKAEYGLHYLAASHAWVPFCGYHENGVFKWWQGSPYYGSTADLKMKTDGYSGSLGKVDLYLNGVLVKDDALVDLVSDSVKIKRVNTIVKRTTVGAYSPMTWNNTSAFMNNAWYLWAESSTMTASPTNTVPSKTITSGLSKYYNENVGFNP</sequence>
<organism evidence="2 3">
    <name type="scientific">Paenibacillus apii</name>
    <dbReference type="NCBI Taxonomy" id="1850370"/>
    <lineage>
        <taxon>Bacteria</taxon>
        <taxon>Bacillati</taxon>
        <taxon>Bacillota</taxon>
        <taxon>Bacilli</taxon>
        <taxon>Bacillales</taxon>
        <taxon>Paenibacillaceae</taxon>
        <taxon>Paenibacillus</taxon>
    </lineage>
</organism>
<feature type="chain" id="PRO_5027073465" evidence="1">
    <location>
        <begin position="24"/>
        <end position="305"/>
    </location>
</feature>
<comment type="caution">
    <text evidence="2">The sequence shown here is derived from an EMBL/GenBank/DDBJ whole genome shotgun (WGS) entry which is preliminary data.</text>
</comment>
<feature type="signal peptide" evidence="1">
    <location>
        <begin position="1"/>
        <end position="23"/>
    </location>
</feature>
<dbReference type="Proteomes" id="UP000480151">
    <property type="component" value="Unassembled WGS sequence"/>
</dbReference>
<evidence type="ECO:0000313" key="2">
    <source>
        <dbReference type="EMBL" id="NGM83667.1"/>
    </source>
</evidence>
<keyword evidence="3" id="KW-1185">Reference proteome</keyword>
<dbReference type="AlphaFoldDB" id="A0A6M1PJC1"/>
<name>A0A6M1PJC1_9BACL</name>
<evidence type="ECO:0000313" key="3">
    <source>
        <dbReference type="Proteomes" id="UP000480151"/>
    </source>
</evidence>
<gene>
    <name evidence="2" type="ORF">G5B47_14695</name>
</gene>
<keyword evidence="1" id="KW-0732">Signal</keyword>
<dbReference type="RefSeq" id="WP_165099424.1">
    <property type="nucleotide sequence ID" value="NZ_JAAKGU010000006.1"/>
</dbReference>
<dbReference type="EMBL" id="JAAKGU010000006">
    <property type="protein sequence ID" value="NGM83667.1"/>
    <property type="molecule type" value="Genomic_DNA"/>
</dbReference>
<reference evidence="2 3" key="1">
    <citation type="submission" date="2020-02" db="EMBL/GenBank/DDBJ databases">
        <authorList>
            <person name="Gao J."/>
            <person name="Sun J."/>
        </authorList>
    </citation>
    <scope>NUCLEOTIDE SEQUENCE [LARGE SCALE GENOMIC DNA]</scope>
    <source>
        <strain evidence="2 3">7124</strain>
    </source>
</reference>